<dbReference type="InterPro" id="IPR025110">
    <property type="entry name" value="AMP-bd_C"/>
</dbReference>
<feature type="domain" description="AMP-binding enzyme C-terminal" evidence="9">
    <location>
        <begin position="374"/>
        <end position="455"/>
    </location>
</feature>
<accession>A0ABN6VDV2</accession>
<comment type="pathway">
    <text evidence="2">Lipid metabolism; fatty acid beta-oxidation.</text>
</comment>
<feature type="domain" description="AMP-dependent synthetase/ligase" evidence="8">
    <location>
        <begin position="76"/>
        <end position="312"/>
    </location>
</feature>
<dbReference type="PANTHER" id="PTHR43767:SF8">
    <property type="entry name" value="LONG-CHAIN-FATTY-ACID--COA LIGASE"/>
    <property type="match status" value="1"/>
</dbReference>
<keyword evidence="4" id="KW-0472">Membrane</keyword>
<dbReference type="SUPFAM" id="SSF56801">
    <property type="entry name" value="Acetyl-CoA synthetase-like"/>
    <property type="match status" value="1"/>
</dbReference>
<dbReference type="EMBL" id="AP027142">
    <property type="protein sequence ID" value="BDV33798.1"/>
    <property type="molecule type" value="Genomic_DNA"/>
</dbReference>
<dbReference type="Pfam" id="PF13193">
    <property type="entry name" value="AMP-binding_C"/>
    <property type="match status" value="1"/>
</dbReference>
<comment type="subcellular location">
    <subcellularLocation>
        <location evidence="1">Membrane</location>
        <topology evidence="1">Peripheral membrane protein</topology>
    </subcellularLocation>
</comment>
<keyword evidence="11" id="KW-1185">Reference proteome</keyword>
<gene>
    <name evidence="10" type="ORF">SS37A_13270</name>
</gene>
<proteinExistence type="predicted"/>
<dbReference type="Proteomes" id="UP001317629">
    <property type="component" value="Chromosome"/>
</dbReference>
<evidence type="ECO:0000259" key="9">
    <source>
        <dbReference type="Pfam" id="PF13193"/>
    </source>
</evidence>
<sequence>MKMPPPLDLRGLAGDAVSGGAAGLHAPKRQALWRDAVQGTILGGRRASLAGKSVLIGVSSQFDAALAMLELDGVVARMVITPPDFTSERLASAIAQAQVEAIICDDDVKDFGVDVTRVRVSALAPETEPRPAATETEWVLPTSGTTGAPKLVAHRLAGLLGAVRPRAAGEAAPVWATFYDIRRYGGMQIFLRAATSGATLLLTEASEPLADHVTRMAAAGVTHLSGTPSHWRRLLMSPEATRIAPKYVRLSGEIADRAVLANLAAFYPNAKIVHAYASTEAGVGFEVTDGREGFPAAYLDGVGGVEMRVVDGSLRLRSRRTADRYVGRDDLALADADGFVDTDDLVERVGERFFFKGRRAGTINVGGLKVHPEEVEQIINPHDAVRMSLVKARRNPIMGDLIVAEVVLREHDVSAEQKRAVKDEILAACRARLERHKVPVSIDFVPSLAMSAGGKLLRGKA</sequence>
<name>A0ABN6VDV2_9HYPH</name>
<dbReference type="InterPro" id="IPR020845">
    <property type="entry name" value="AMP-binding_CS"/>
</dbReference>
<evidence type="ECO:0000259" key="8">
    <source>
        <dbReference type="Pfam" id="PF00501"/>
    </source>
</evidence>
<organism evidence="10 11">
    <name type="scientific">Methylocystis iwaonis</name>
    <dbReference type="NCBI Taxonomy" id="2885079"/>
    <lineage>
        <taxon>Bacteria</taxon>
        <taxon>Pseudomonadati</taxon>
        <taxon>Pseudomonadota</taxon>
        <taxon>Alphaproteobacteria</taxon>
        <taxon>Hyphomicrobiales</taxon>
        <taxon>Methylocystaceae</taxon>
        <taxon>Methylocystis</taxon>
    </lineage>
</organism>
<dbReference type="Pfam" id="PF00501">
    <property type="entry name" value="AMP-binding"/>
    <property type="match status" value="1"/>
</dbReference>
<keyword evidence="3" id="KW-0436">Ligase</keyword>
<dbReference type="InterPro" id="IPR042099">
    <property type="entry name" value="ANL_N_sf"/>
</dbReference>
<dbReference type="EC" id="6.2.1.3" evidence="5"/>
<evidence type="ECO:0000256" key="2">
    <source>
        <dbReference type="ARBA" id="ARBA00005005"/>
    </source>
</evidence>
<evidence type="ECO:0000256" key="3">
    <source>
        <dbReference type="ARBA" id="ARBA00022598"/>
    </source>
</evidence>
<evidence type="ECO:0000256" key="4">
    <source>
        <dbReference type="ARBA" id="ARBA00023136"/>
    </source>
</evidence>
<dbReference type="PROSITE" id="PS00455">
    <property type="entry name" value="AMP_BINDING"/>
    <property type="match status" value="1"/>
</dbReference>
<dbReference type="Gene3D" id="3.40.50.12780">
    <property type="entry name" value="N-terminal domain of ligase-like"/>
    <property type="match status" value="1"/>
</dbReference>
<evidence type="ECO:0000256" key="6">
    <source>
        <dbReference type="ARBA" id="ARBA00039545"/>
    </source>
</evidence>
<evidence type="ECO:0000256" key="1">
    <source>
        <dbReference type="ARBA" id="ARBA00004170"/>
    </source>
</evidence>
<evidence type="ECO:0000256" key="7">
    <source>
        <dbReference type="ARBA" id="ARBA00042773"/>
    </source>
</evidence>
<dbReference type="Gene3D" id="3.30.300.30">
    <property type="match status" value="1"/>
</dbReference>
<evidence type="ECO:0000256" key="5">
    <source>
        <dbReference type="ARBA" id="ARBA00026121"/>
    </source>
</evidence>
<evidence type="ECO:0000313" key="11">
    <source>
        <dbReference type="Proteomes" id="UP001317629"/>
    </source>
</evidence>
<dbReference type="InterPro" id="IPR045851">
    <property type="entry name" value="AMP-bd_C_sf"/>
</dbReference>
<reference evidence="10 11" key="1">
    <citation type="journal article" date="2023" name="Int. J. Syst. Evol. Microbiol.">
        <title>Methylocystis iwaonis sp. nov., a type II methane-oxidizing bacterium from surface soil of a rice paddy field in Japan, and emended description of the genus Methylocystis (ex Whittenbury et al. 1970) Bowman et al. 1993.</title>
        <authorList>
            <person name="Kaise H."/>
            <person name="Sawadogo J.B."/>
            <person name="Alam M.S."/>
            <person name="Ueno C."/>
            <person name="Dianou D."/>
            <person name="Shinjo R."/>
            <person name="Asakawa S."/>
        </authorList>
    </citation>
    <scope>NUCLEOTIDE SEQUENCE [LARGE SCALE GENOMIC DNA]</scope>
    <source>
        <strain evidence="10 11">SS37A-Re</strain>
    </source>
</reference>
<dbReference type="InterPro" id="IPR050237">
    <property type="entry name" value="ATP-dep_AMP-bd_enzyme"/>
</dbReference>
<evidence type="ECO:0000313" key="10">
    <source>
        <dbReference type="EMBL" id="BDV33798.1"/>
    </source>
</evidence>
<dbReference type="PANTHER" id="PTHR43767">
    <property type="entry name" value="LONG-CHAIN-FATTY-ACID--COA LIGASE"/>
    <property type="match status" value="1"/>
</dbReference>
<dbReference type="InterPro" id="IPR000873">
    <property type="entry name" value="AMP-dep_synth/lig_dom"/>
</dbReference>
<protein>
    <recommendedName>
        <fullName evidence="6">Long-chain-fatty-acid--CoA ligase</fullName>
        <ecNumber evidence="5">6.2.1.3</ecNumber>
    </recommendedName>
    <alternativeName>
        <fullName evidence="7">Long-chain acyl-CoA synthetase</fullName>
    </alternativeName>
</protein>